<feature type="domain" description="Metalloprotease TldD/E C-terminal" evidence="3">
    <location>
        <begin position="208"/>
        <end position="435"/>
    </location>
</feature>
<dbReference type="InterPro" id="IPR036059">
    <property type="entry name" value="TldD/PmbA_sf"/>
</dbReference>
<evidence type="ECO:0000259" key="3">
    <source>
        <dbReference type="Pfam" id="PF19289"/>
    </source>
</evidence>
<comment type="similarity">
    <text evidence="1">Belongs to the peptidase U62 family.</text>
</comment>
<dbReference type="GO" id="GO:0008237">
    <property type="term" value="F:metallopeptidase activity"/>
    <property type="evidence" value="ECO:0007669"/>
    <property type="project" value="InterPro"/>
</dbReference>
<dbReference type="PANTHER" id="PTHR43421:SF1">
    <property type="entry name" value="METALLOPROTEASE PMBA"/>
    <property type="match status" value="1"/>
</dbReference>
<sequence length="438" mass="49239">MEKILSKMGKKVDSAELYHYRTAFQVVKYENGKLNELDSSIQSGYSLRILKNKTLGFAYTKNLINPDKLIDGALDSLKANIKTNFKFPSQNKIPRLNTYNPEIEQVNSLIVTNECRRINEFLRTKLDSKIDISAEFGTINVNIQNTRGLELNYRASLYILVCSAIFPNTASGLHYIFSNKSFSKVNLKMLNKFAEFYQMAKPIKKLKSGRMKVLFLPATLYVLLWRLGSGTNGSNIYYKKSPLVNKLNEKIFSEKLTIYDDPLNDEYPLARAFDDEGTSCRKLMIVENGILKNFYYDLFYADKMGVSSTGNGFKSATWGSEIAALKPTPSLENIFIKPGNKSLNELISSIDRGIIVGGVLGAHSGNIINGDFSVGIEPCIYVEKGEILCRVKNTMIAGNIYEVMKNVVDVENELHPVFMFGKALPAILFDDIMVISSK</sequence>
<accession>A0A7C4XL26</accession>
<dbReference type="EMBL" id="DTGZ01000015">
    <property type="protein sequence ID" value="HGV96840.1"/>
    <property type="molecule type" value="Genomic_DNA"/>
</dbReference>
<dbReference type="PANTHER" id="PTHR43421">
    <property type="entry name" value="METALLOPROTEASE PMBA"/>
    <property type="match status" value="1"/>
</dbReference>
<dbReference type="InterPro" id="IPR035068">
    <property type="entry name" value="TldD/PmbA_N"/>
</dbReference>
<organism evidence="4">
    <name type="scientific">candidate division WOR-3 bacterium</name>
    <dbReference type="NCBI Taxonomy" id="2052148"/>
    <lineage>
        <taxon>Bacteria</taxon>
        <taxon>Bacteria division WOR-3</taxon>
    </lineage>
</organism>
<dbReference type="InterPro" id="IPR045569">
    <property type="entry name" value="Metalloprtase-TldD/E_C"/>
</dbReference>
<dbReference type="AlphaFoldDB" id="A0A7C4XL26"/>
<feature type="domain" description="Metalloprotease TldD/E N-terminal" evidence="2">
    <location>
        <begin position="15"/>
        <end position="74"/>
    </location>
</feature>
<evidence type="ECO:0000256" key="1">
    <source>
        <dbReference type="ARBA" id="ARBA00005836"/>
    </source>
</evidence>
<protein>
    <submittedName>
        <fullName evidence="4">TldD/PmbA family protein</fullName>
    </submittedName>
</protein>
<evidence type="ECO:0000259" key="2">
    <source>
        <dbReference type="Pfam" id="PF01523"/>
    </source>
</evidence>
<dbReference type="Gene3D" id="3.30.2290.10">
    <property type="entry name" value="PmbA/TldD superfamily"/>
    <property type="match status" value="1"/>
</dbReference>
<dbReference type="GO" id="GO:0005829">
    <property type="term" value="C:cytosol"/>
    <property type="evidence" value="ECO:0007669"/>
    <property type="project" value="TreeGrafter"/>
</dbReference>
<dbReference type="InterPro" id="IPR002510">
    <property type="entry name" value="Metalloprtase-TldD/E_N"/>
</dbReference>
<dbReference type="Pfam" id="PF19289">
    <property type="entry name" value="PmbA_TldD_3rd"/>
    <property type="match status" value="1"/>
</dbReference>
<reference evidence="4" key="1">
    <citation type="journal article" date="2020" name="mSystems">
        <title>Genome- and Community-Level Interaction Insights into Carbon Utilization and Element Cycling Functions of Hydrothermarchaeota in Hydrothermal Sediment.</title>
        <authorList>
            <person name="Zhou Z."/>
            <person name="Liu Y."/>
            <person name="Xu W."/>
            <person name="Pan J."/>
            <person name="Luo Z.H."/>
            <person name="Li M."/>
        </authorList>
    </citation>
    <scope>NUCLEOTIDE SEQUENCE [LARGE SCALE GENOMIC DNA]</scope>
    <source>
        <strain evidence="4">SpSt-774</strain>
    </source>
</reference>
<comment type="caution">
    <text evidence="4">The sequence shown here is derived from an EMBL/GenBank/DDBJ whole genome shotgun (WGS) entry which is preliminary data.</text>
</comment>
<dbReference type="InterPro" id="IPR047657">
    <property type="entry name" value="PmbA"/>
</dbReference>
<proteinExistence type="inferred from homology"/>
<dbReference type="Pfam" id="PF01523">
    <property type="entry name" value="PmbA_TldD_1st"/>
    <property type="match status" value="1"/>
</dbReference>
<gene>
    <name evidence="4" type="ORF">ENV60_00885</name>
</gene>
<name>A0A7C4XL26_UNCW3</name>
<dbReference type="GO" id="GO:0006508">
    <property type="term" value="P:proteolysis"/>
    <property type="evidence" value="ECO:0007669"/>
    <property type="project" value="InterPro"/>
</dbReference>
<evidence type="ECO:0000313" key="4">
    <source>
        <dbReference type="EMBL" id="HGV96840.1"/>
    </source>
</evidence>
<dbReference type="SUPFAM" id="SSF111283">
    <property type="entry name" value="Putative modulator of DNA gyrase, PmbA/TldD"/>
    <property type="match status" value="1"/>
</dbReference>